<dbReference type="Pfam" id="PF05769">
    <property type="entry name" value="SIKE"/>
    <property type="match status" value="1"/>
</dbReference>
<evidence type="ECO:0000256" key="1">
    <source>
        <dbReference type="ARBA" id="ARBA00005537"/>
    </source>
</evidence>
<reference evidence="5" key="1">
    <citation type="submission" date="2018-07" db="EMBL/GenBank/DDBJ databases">
        <authorList>
            <person name="Quirk P.G."/>
            <person name="Krulwich T.A."/>
        </authorList>
    </citation>
    <scope>NUCLEOTIDE SEQUENCE</scope>
</reference>
<dbReference type="PANTHER" id="PTHR12186:SF2">
    <property type="entry name" value="FGFR1 ONCOGENE PARTNER 2 HOMOLOG"/>
    <property type="match status" value="1"/>
</dbReference>
<evidence type="ECO:0000256" key="2">
    <source>
        <dbReference type="ARBA" id="ARBA00023054"/>
    </source>
</evidence>
<keyword evidence="2 3" id="KW-0175">Coiled coil</keyword>
<evidence type="ECO:0000256" key="4">
    <source>
        <dbReference type="SAM" id="MobiDB-lite"/>
    </source>
</evidence>
<dbReference type="InterPro" id="IPR008555">
    <property type="entry name" value="SIKE"/>
</dbReference>
<feature type="coiled-coil region" evidence="3">
    <location>
        <begin position="36"/>
        <end position="110"/>
    </location>
</feature>
<dbReference type="AlphaFoldDB" id="A0A336LY14"/>
<protein>
    <submittedName>
        <fullName evidence="5">CSON007719 protein</fullName>
    </submittedName>
</protein>
<name>A0A336LY14_CULSO</name>
<feature type="region of interest" description="Disordered" evidence="4">
    <location>
        <begin position="188"/>
        <end position="216"/>
    </location>
</feature>
<organism evidence="5">
    <name type="scientific">Culicoides sonorensis</name>
    <name type="common">Biting midge</name>
    <dbReference type="NCBI Taxonomy" id="179676"/>
    <lineage>
        <taxon>Eukaryota</taxon>
        <taxon>Metazoa</taxon>
        <taxon>Ecdysozoa</taxon>
        <taxon>Arthropoda</taxon>
        <taxon>Hexapoda</taxon>
        <taxon>Insecta</taxon>
        <taxon>Pterygota</taxon>
        <taxon>Neoptera</taxon>
        <taxon>Endopterygota</taxon>
        <taxon>Diptera</taxon>
        <taxon>Nematocera</taxon>
        <taxon>Chironomoidea</taxon>
        <taxon>Ceratopogonidae</taxon>
        <taxon>Ceratopogoninae</taxon>
        <taxon>Culicoides</taxon>
        <taxon>Monoculicoides</taxon>
    </lineage>
</organism>
<accession>A0A336LY14</accession>
<evidence type="ECO:0000256" key="3">
    <source>
        <dbReference type="SAM" id="Coils"/>
    </source>
</evidence>
<proteinExistence type="inferred from homology"/>
<gene>
    <name evidence="5" type="primary">CSON007719</name>
</gene>
<dbReference type="PANTHER" id="PTHR12186">
    <property type="entry name" value="SIKE FAMILY MEMBER"/>
    <property type="match status" value="1"/>
</dbReference>
<sequence>MSVTIEQIVLDLKRVCIKQKDREALGDSLISETESVNKQIEAMKEYQDDLEVLNKLARERSNLQLIAQIHQENPQIREIQQENRQLKACLEDHQHALEHIMQKYREHTQKKIKETKLDFSSVQNKQHIEIIHKQSEKIQEMAAVMRKATEIDEEKINKEYEYLSQLITENKGLREMLEISHKFGDNRLLGEDKATQTEESELNDSWSPNKPPLKSS</sequence>
<dbReference type="EMBL" id="UFQT01000290">
    <property type="protein sequence ID" value="SSX22864.1"/>
    <property type="molecule type" value="Genomic_DNA"/>
</dbReference>
<comment type="similarity">
    <text evidence="1">Belongs to the SIKE family.</text>
</comment>
<dbReference type="OMA" id="KYRQHTE"/>
<evidence type="ECO:0000313" key="5">
    <source>
        <dbReference type="EMBL" id="SSX22864.1"/>
    </source>
</evidence>
<dbReference type="VEuPathDB" id="VectorBase:CSON007719"/>
<feature type="compositionally biased region" description="Polar residues" evidence="4">
    <location>
        <begin position="203"/>
        <end position="216"/>
    </location>
</feature>